<dbReference type="InterPro" id="IPR003787">
    <property type="entry name" value="Sulphur_relay_DsrE/F-like"/>
</dbReference>
<accession>A0ABR7M5R1</accession>
<dbReference type="SUPFAM" id="SSF75169">
    <property type="entry name" value="DsrEFH-like"/>
    <property type="match status" value="1"/>
</dbReference>
<evidence type="ECO:0008006" key="4">
    <source>
        <dbReference type="Google" id="ProtNLM"/>
    </source>
</evidence>
<proteinExistence type="predicted"/>
<keyword evidence="3" id="KW-1185">Reference proteome</keyword>
<dbReference type="InterPro" id="IPR027396">
    <property type="entry name" value="DsrEFH-like"/>
</dbReference>
<evidence type="ECO:0000313" key="2">
    <source>
        <dbReference type="EMBL" id="MBC6489864.1"/>
    </source>
</evidence>
<reference evidence="2 3" key="1">
    <citation type="submission" date="2016-07" db="EMBL/GenBank/DDBJ databases">
        <title>Genome analysis of Flavihumibacter stibioxidans YS-17.</title>
        <authorList>
            <person name="Shi K."/>
            <person name="Han Y."/>
            <person name="Wang G."/>
        </authorList>
    </citation>
    <scope>NUCLEOTIDE SEQUENCE [LARGE SCALE GENOMIC DNA]</scope>
    <source>
        <strain evidence="2 3">YS-17</strain>
    </source>
</reference>
<evidence type="ECO:0000256" key="1">
    <source>
        <dbReference type="SAM" id="SignalP"/>
    </source>
</evidence>
<comment type="caution">
    <text evidence="2">The sequence shown here is derived from an EMBL/GenBank/DDBJ whole genome shotgun (WGS) entry which is preliminary data.</text>
</comment>
<dbReference type="EMBL" id="MBUA01000001">
    <property type="protein sequence ID" value="MBC6489864.1"/>
    <property type="molecule type" value="Genomic_DNA"/>
</dbReference>
<sequence>MLKKFLLLLMICSAFIAATAQTTLTDSAKQAKRVALSTYPLLNAGENSGVLPVPVITERPDPNLDYKFLFDFVVKNPDSLAGELNSGLVEIARRLNLHAACGIPAKKLFPVIIVHSAAINAVKTNESYRKKFNLDNPNIRLIGQLQQLGARFIVCGQTMQFNDLRQDDLLPGMGISLSAQTMLSFYQLKGYVLFKIQ</sequence>
<feature type="chain" id="PRO_5046264775" description="Intracellular sulfur oxidation DsrE/DsrF family protein" evidence="1">
    <location>
        <begin position="21"/>
        <end position="197"/>
    </location>
</feature>
<protein>
    <recommendedName>
        <fullName evidence="4">Intracellular sulfur oxidation DsrE/DsrF family protein</fullName>
    </recommendedName>
</protein>
<evidence type="ECO:0000313" key="3">
    <source>
        <dbReference type="Proteomes" id="UP000765802"/>
    </source>
</evidence>
<gene>
    <name evidence="2" type="ORF">BC349_02715</name>
</gene>
<dbReference type="Proteomes" id="UP000765802">
    <property type="component" value="Unassembled WGS sequence"/>
</dbReference>
<dbReference type="Pfam" id="PF02635">
    <property type="entry name" value="DsrE"/>
    <property type="match status" value="1"/>
</dbReference>
<feature type="signal peptide" evidence="1">
    <location>
        <begin position="1"/>
        <end position="20"/>
    </location>
</feature>
<organism evidence="2 3">
    <name type="scientific">Flavihumibacter stibioxidans</name>
    <dbReference type="NCBI Taxonomy" id="1834163"/>
    <lineage>
        <taxon>Bacteria</taxon>
        <taxon>Pseudomonadati</taxon>
        <taxon>Bacteroidota</taxon>
        <taxon>Chitinophagia</taxon>
        <taxon>Chitinophagales</taxon>
        <taxon>Chitinophagaceae</taxon>
        <taxon>Flavihumibacter</taxon>
    </lineage>
</organism>
<keyword evidence="1" id="KW-0732">Signal</keyword>
<dbReference type="Gene3D" id="3.40.1260.10">
    <property type="entry name" value="DsrEFH-like"/>
    <property type="match status" value="1"/>
</dbReference>
<name>A0ABR7M5R1_9BACT</name>
<dbReference type="RefSeq" id="WP_187255202.1">
    <property type="nucleotide sequence ID" value="NZ_JBHULF010000006.1"/>
</dbReference>